<accession>A0ABT0GDN2</accession>
<dbReference type="CDD" id="cd05660">
    <property type="entry name" value="M28_like_PA"/>
    <property type="match status" value="1"/>
</dbReference>
<dbReference type="Pfam" id="PF04389">
    <property type="entry name" value="Peptidase_M28"/>
    <property type="match status" value="1"/>
</dbReference>
<keyword evidence="3" id="KW-0479">Metal-binding</keyword>
<dbReference type="RefSeq" id="WP_248204301.1">
    <property type="nucleotide sequence ID" value="NZ_JALNMH010000001.1"/>
</dbReference>
<evidence type="ECO:0000256" key="4">
    <source>
        <dbReference type="ARBA" id="ARBA00022729"/>
    </source>
</evidence>
<dbReference type="InterPro" id="IPR045175">
    <property type="entry name" value="M28_fam"/>
</dbReference>
<sequence>MRHVMFPSLLALALGGCQPATPPAADSAATPADAAPAQAAPASGPEISAEDFAEHVKVLASDEYAGRAPGGRGEELTTEYIKQQFERLGLKPGNGDSWFQNVPMVAITADPKTTITIKQGDSEETLSIGPDMVIGTLKGEPEIKVEDSEMVFIGYGVDAPEADWNDYSVDVTGKTVVMLVNDPGFHVGSEELFQGKRMTYYGRWTYKFEEAARKGAAAALIIHDTEGAGYGWDVVQNSWSGEQFDLPSSLDPAPRLPAQGWISSAQAGKLFSAAGTTLEAMRTAANQPGFKPVPLKARFSTTIKSTVRQGESKNVVGMLPGSERPDEAVVYMGHWDHLGHNEEMQPDGIFNGAIDNATGIAGIIEIAEAFVTQNPPPKRSVIFLAVTLEESGLLGSKYFAAQPTLPLANIVGAINLDAMPLVGKTRDMTVIGLGNSELEDVLRKVAEGQGRVLKVESGVEKGFYYRSDHFSFAKAGVPALYAKGGIDHVEGGEAQGLAWQAAYTADRYHKPADEFDPSWDLSGVIQDLEALYAVGRELAGSEAWPNWYEGNEFRAARDALRPPAEATE</sequence>
<protein>
    <submittedName>
        <fullName evidence="9">M28 family metallopeptidase</fullName>
    </submittedName>
</protein>
<evidence type="ECO:0000256" key="5">
    <source>
        <dbReference type="ARBA" id="ARBA00022801"/>
    </source>
</evidence>
<dbReference type="InterPro" id="IPR007484">
    <property type="entry name" value="Peptidase_M28"/>
</dbReference>
<keyword evidence="5" id="KW-0378">Hydrolase</keyword>
<dbReference type="Proteomes" id="UP001431449">
    <property type="component" value="Unassembled WGS sequence"/>
</dbReference>
<dbReference type="SUPFAM" id="SSF53187">
    <property type="entry name" value="Zn-dependent exopeptidases"/>
    <property type="match status" value="1"/>
</dbReference>
<evidence type="ECO:0000256" key="3">
    <source>
        <dbReference type="ARBA" id="ARBA00022723"/>
    </source>
</evidence>
<dbReference type="InterPro" id="IPR046450">
    <property type="entry name" value="PA_dom_sf"/>
</dbReference>
<dbReference type="SUPFAM" id="SSF52025">
    <property type="entry name" value="PA domain"/>
    <property type="match status" value="1"/>
</dbReference>
<dbReference type="PANTHER" id="PTHR12147:SF56">
    <property type="entry name" value="AMINOPEPTIDASE YDR415C-RELATED"/>
    <property type="match status" value="1"/>
</dbReference>
<dbReference type="PROSITE" id="PS51257">
    <property type="entry name" value="PROKAR_LIPOPROTEIN"/>
    <property type="match status" value="1"/>
</dbReference>
<gene>
    <name evidence="9" type="ORF">M0G41_01090</name>
</gene>
<evidence type="ECO:0000256" key="6">
    <source>
        <dbReference type="ARBA" id="ARBA00022833"/>
    </source>
</evidence>
<evidence type="ECO:0000313" key="9">
    <source>
        <dbReference type="EMBL" id="MCK7592259.1"/>
    </source>
</evidence>
<proteinExistence type="predicted"/>
<feature type="domain" description="Peptidase M28" evidence="8">
    <location>
        <begin position="314"/>
        <end position="528"/>
    </location>
</feature>
<dbReference type="EMBL" id="JALNMH010000001">
    <property type="protein sequence ID" value="MCK7592259.1"/>
    <property type="molecule type" value="Genomic_DNA"/>
</dbReference>
<feature type="region of interest" description="Disordered" evidence="7">
    <location>
        <begin position="20"/>
        <end position="45"/>
    </location>
</feature>
<dbReference type="Gene3D" id="3.40.630.10">
    <property type="entry name" value="Zn peptidases"/>
    <property type="match status" value="2"/>
</dbReference>
<evidence type="ECO:0000256" key="1">
    <source>
        <dbReference type="ARBA" id="ARBA00022438"/>
    </source>
</evidence>
<keyword evidence="2" id="KW-0645">Protease</keyword>
<keyword evidence="6" id="KW-0862">Zinc</keyword>
<keyword evidence="10" id="KW-1185">Reference proteome</keyword>
<keyword evidence="1" id="KW-0031">Aminopeptidase</keyword>
<evidence type="ECO:0000313" key="10">
    <source>
        <dbReference type="Proteomes" id="UP001431449"/>
    </source>
</evidence>
<evidence type="ECO:0000256" key="7">
    <source>
        <dbReference type="SAM" id="MobiDB-lite"/>
    </source>
</evidence>
<dbReference type="PANTHER" id="PTHR12147">
    <property type="entry name" value="METALLOPEPTIDASE M28 FAMILY MEMBER"/>
    <property type="match status" value="1"/>
</dbReference>
<reference evidence="9" key="1">
    <citation type="submission" date="2022-04" db="EMBL/GenBank/DDBJ databases">
        <title>Lysobacter sp. CAU 1642 isolated from sea sand.</title>
        <authorList>
            <person name="Kim W."/>
        </authorList>
    </citation>
    <scope>NUCLEOTIDE SEQUENCE</scope>
    <source>
        <strain evidence="9">CAU 1642</strain>
    </source>
</reference>
<feature type="compositionally biased region" description="Low complexity" evidence="7">
    <location>
        <begin position="23"/>
        <end position="43"/>
    </location>
</feature>
<name>A0ABT0GDN2_9GAMM</name>
<comment type="caution">
    <text evidence="9">The sequence shown here is derived from an EMBL/GenBank/DDBJ whole genome shotgun (WGS) entry which is preliminary data.</text>
</comment>
<evidence type="ECO:0000259" key="8">
    <source>
        <dbReference type="Pfam" id="PF04389"/>
    </source>
</evidence>
<organism evidence="9 10">
    <name type="scientific">Pseudomarimonas salicorniae</name>
    <dbReference type="NCBI Taxonomy" id="2933270"/>
    <lineage>
        <taxon>Bacteria</taxon>
        <taxon>Pseudomonadati</taxon>
        <taxon>Pseudomonadota</taxon>
        <taxon>Gammaproteobacteria</taxon>
        <taxon>Lysobacterales</taxon>
        <taxon>Lysobacteraceae</taxon>
        <taxon>Pseudomarimonas</taxon>
    </lineage>
</organism>
<keyword evidence="4" id="KW-0732">Signal</keyword>
<evidence type="ECO:0000256" key="2">
    <source>
        <dbReference type="ARBA" id="ARBA00022670"/>
    </source>
</evidence>